<dbReference type="InterPro" id="IPR003305">
    <property type="entry name" value="CenC_carb-bd"/>
</dbReference>
<keyword evidence="4" id="KW-1185">Reference proteome</keyword>
<dbReference type="SMART" id="SM00089">
    <property type="entry name" value="PKD"/>
    <property type="match status" value="2"/>
</dbReference>
<dbReference type="Pfam" id="PF02018">
    <property type="entry name" value="CBM_4_9"/>
    <property type="match status" value="1"/>
</dbReference>
<organism evidence="3 4">
    <name type="scientific">Reichenbachiella faecimaris</name>
    <dbReference type="NCBI Taxonomy" id="692418"/>
    <lineage>
        <taxon>Bacteria</taxon>
        <taxon>Pseudomonadati</taxon>
        <taxon>Bacteroidota</taxon>
        <taxon>Cytophagia</taxon>
        <taxon>Cytophagales</taxon>
        <taxon>Reichenbachiellaceae</taxon>
        <taxon>Reichenbachiella</taxon>
    </lineage>
</organism>
<dbReference type="PROSITE" id="PS50093">
    <property type="entry name" value="PKD"/>
    <property type="match status" value="1"/>
</dbReference>
<evidence type="ECO:0000259" key="2">
    <source>
        <dbReference type="PROSITE" id="PS50093"/>
    </source>
</evidence>
<dbReference type="Gene3D" id="2.60.120.260">
    <property type="entry name" value="Galactose-binding domain-like"/>
    <property type="match status" value="1"/>
</dbReference>
<keyword evidence="1" id="KW-0378">Hydrolase</keyword>
<dbReference type="Gene3D" id="2.60.40.10">
    <property type="entry name" value="Immunoglobulins"/>
    <property type="match status" value="1"/>
</dbReference>
<accession>A0A1W2G815</accession>
<sequence length="381" mass="41693">MLNYYLKKRALLKLFTGMMLLPLIISCVDDNFKEEEALKELMATVSSEFTVADGAELTFVDLSFGVSSRVWTFPGGIPETSTEPAVNVAFQEEGEVQPTLEITYFDGTKEVKTFDITVFPVLIADFEPSATRIKVGESITFTDASIGSPTSWSWEFPSGNPAISTEQNPTVTFNINQPVEVMLTITRSADGNEVSETKMVQIGPPELILNGDFENGAVVGWQTWNGDAFPYDGIEIPGANGTATSSSFTYTDTWSFAQIISRDFADYKVSLEPGKDYILSMYVKAGADGVSLGTFRVVNHLPEWSGACQACVEEGYTEYYPNGSSVSGIPFVLTTDWQQVSIQITIPDDGVLRTNAFPDIIFGADVTTKVFIDEISLKVVD</sequence>
<dbReference type="SUPFAM" id="SSF49299">
    <property type="entry name" value="PKD domain"/>
    <property type="match status" value="2"/>
</dbReference>
<dbReference type="GO" id="GO:0016798">
    <property type="term" value="F:hydrolase activity, acting on glycosyl bonds"/>
    <property type="evidence" value="ECO:0007669"/>
    <property type="project" value="InterPro"/>
</dbReference>
<dbReference type="PROSITE" id="PS51257">
    <property type="entry name" value="PROKAR_LIPOPROTEIN"/>
    <property type="match status" value="1"/>
</dbReference>
<name>A0A1W2G815_REIFA</name>
<dbReference type="InterPro" id="IPR008979">
    <property type="entry name" value="Galactose-bd-like_sf"/>
</dbReference>
<dbReference type="InterPro" id="IPR000601">
    <property type="entry name" value="PKD_dom"/>
</dbReference>
<dbReference type="Proteomes" id="UP000192472">
    <property type="component" value="Unassembled WGS sequence"/>
</dbReference>
<dbReference type="EMBL" id="FWYF01000001">
    <property type="protein sequence ID" value="SMD32825.1"/>
    <property type="molecule type" value="Genomic_DNA"/>
</dbReference>
<reference evidence="3 4" key="1">
    <citation type="submission" date="2017-04" db="EMBL/GenBank/DDBJ databases">
        <authorList>
            <person name="Afonso C.L."/>
            <person name="Miller P.J."/>
            <person name="Scott M.A."/>
            <person name="Spackman E."/>
            <person name="Goraichik I."/>
            <person name="Dimitrov K.M."/>
            <person name="Suarez D.L."/>
            <person name="Swayne D.E."/>
        </authorList>
    </citation>
    <scope>NUCLEOTIDE SEQUENCE [LARGE SCALE GENOMIC DNA]</scope>
    <source>
        <strain evidence="3 4">DSM 26133</strain>
    </source>
</reference>
<evidence type="ECO:0000256" key="1">
    <source>
        <dbReference type="ARBA" id="ARBA00022801"/>
    </source>
</evidence>
<dbReference type="AlphaFoldDB" id="A0A1W2G815"/>
<gene>
    <name evidence="3" type="ORF">SAMN04488029_1180</name>
</gene>
<dbReference type="InterPro" id="IPR022409">
    <property type="entry name" value="PKD/Chitinase_dom"/>
</dbReference>
<dbReference type="OrthoDB" id="599464at2"/>
<evidence type="ECO:0000313" key="4">
    <source>
        <dbReference type="Proteomes" id="UP000192472"/>
    </source>
</evidence>
<dbReference type="SUPFAM" id="SSF49785">
    <property type="entry name" value="Galactose-binding domain-like"/>
    <property type="match status" value="1"/>
</dbReference>
<dbReference type="InterPro" id="IPR035986">
    <property type="entry name" value="PKD_dom_sf"/>
</dbReference>
<dbReference type="InterPro" id="IPR013783">
    <property type="entry name" value="Ig-like_fold"/>
</dbReference>
<dbReference type="STRING" id="692418.SAMN04488029_1180"/>
<proteinExistence type="predicted"/>
<protein>
    <submittedName>
        <fullName evidence="3">PKD domain-containing protein</fullName>
    </submittedName>
</protein>
<feature type="domain" description="PKD" evidence="2">
    <location>
        <begin position="122"/>
        <end position="202"/>
    </location>
</feature>
<dbReference type="CDD" id="cd00146">
    <property type="entry name" value="PKD"/>
    <property type="match status" value="1"/>
</dbReference>
<evidence type="ECO:0000313" key="3">
    <source>
        <dbReference type="EMBL" id="SMD32825.1"/>
    </source>
</evidence>